<gene>
    <name evidence="1" type="ORF">CEXT_283551</name>
</gene>
<reference evidence="1 2" key="1">
    <citation type="submission" date="2021-06" db="EMBL/GenBank/DDBJ databases">
        <title>Caerostris extrusa draft genome.</title>
        <authorList>
            <person name="Kono N."/>
            <person name="Arakawa K."/>
        </authorList>
    </citation>
    <scope>NUCLEOTIDE SEQUENCE [LARGE SCALE GENOMIC DNA]</scope>
</reference>
<organism evidence="1 2">
    <name type="scientific">Caerostris extrusa</name>
    <name type="common">Bark spider</name>
    <name type="synonym">Caerostris bankana</name>
    <dbReference type="NCBI Taxonomy" id="172846"/>
    <lineage>
        <taxon>Eukaryota</taxon>
        <taxon>Metazoa</taxon>
        <taxon>Ecdysozoa</taxon>
        <taxon>Arthropoda</taxon>
        <taxon>Chelicerata</taxon>
        <taxon>Arachnida</taxon>
        <taxon>Araneae</taxon>
        <taxon>Araneomorphae</taxon>
        <taxon>Entelegynae</taxon>
        <taxon>Araneoidea</taxon>
        <taxon>Araneidae</taxon>
        <taxon>Caerostris</taxon>
    </lineage>
</organism>
<dbReference type="Proteomes" id="UP001054945">
    <property type="component" value="Unassembled WGS sequence"/>
</dbReference>
<dbReference type="EMBL" id="BPLR01016663">
    <property type="protein sequence ID" value="GIY85524.1"/>
    <property type="molecule type" value="Genomic_DNA"/>
</dbReference>
<sequence>MFFIDIPSFLETEEWISGSEKGVAASFEAERSFFFFPAPPPLSCQLTTRSKKAAVPLPFVGPGVGPAINGLISASGVSFAS</sequence>
<protein>
    <submittedName>
        <fullName evidence="1">Uncharacterized protein</fullName>
    </submittedName>
</protein>
<name>A0AAV4WTD2_CAEEX</name>
<dbReference type="AlphaFoldDB" id="A0AAV4WTD2"/>
<evidence type="ECO:0000313" key="2">
    <source>
        <dbReference type="Proteomes" id="UP001054945"/>
    </source>
</evidence>
<evidence type="ECO:0000313" key="1">
    <source>
        <dbReference type="EMBL" id="GIY85524.1"/>
    </source>
</evidence>
<keyword evidence="2" id="KW-1185">Reference proteome</keyword>
<accession>A0AAV4WTD2</accession>
<comment type="caution">
    <text evidence="1">The sequence shown here is derived from an EMBL/GenBank/DDBJ whole genome shotgun (WGS) entry which is preliminary data.</text>
</comment>
<proteinExistence type="predicted"/>